<dbReference type="Proteomes" id="UP000794436">
    <property type="component" value="Unassembled WGS sequence"/>
</dbReference>
<keyword evidence="3" id="KW-1185">Reference proteome</keyword>
<dbReference type="EMBL" id="SPLM01000108">
    <property type="protein sequence ID" value="TMW60382.1"/>
    <property type="molecule type" value="Genomic_DNA"/>
</dbReference>
<proteinExistence type="predicted"/>
<reference evidence="2" key="1">
    <citation type="submission" date="2019-03" db="EMBL/GenBank/DDBJ databases">
        <title>Long read genome sequence of the mycoparasitic Pythium oligandrum ATCC 38472 isolated from sugarbeet rhizosphere.</title>
        <authorList>
            <person name="Gaulin E."/>
        </authorList>
    </citation>
    <scope>NUCLEOTIDE SEQUENCE</scope>
    <source>
        <strain evidence="2">ATCC 38472_TT</strain>
    </source>
</reference>
<feature type="compositionally biased region" description="Low complexity" evidence="1">
    <location>
        <begin position="21"/>
        <end position="56"/>
    </location>
</feature>
<comment type="caution">
    <text evidence="2">The sequence shown here is derived from an EMBL/GenBank/DDBJ whole genome shotgun (WGS) entry which is preliminary data.</text>
</comment>
<evidence type="ECO:0000256" key="1">
    <source>
        <dbReference type="SAM" id="MobiDB-lite"/>
    </source>
</evidence>
<feature type="compositionally biased region" description="Low complexity" evidence="1">
    <location>
        <begin position="75"/>
        <end position="93"/>
    </location>
</feature>
<evidence type="ECO:0000313" key="2">
    <source>
        <dbReference type="EMBL" id="TMW60382.1"/>
    </source>
</evidence>
<sequence>MVFRRLFQRMRICRNQPDVATKSTPSSSPATARRTTKSPATKTPATATTKSPGAPTHARAHVRSPVSTPSARKWSATSGSTVSSSSTPTSPVAQGSPLAYLAALVVMVTTMVAAFAEACEDYERCCDAFDNRKHKSRSSEAYASCASLVRALNARDQAAQDVERLRAEYHEWITVNRLTDVDLQAQRLQHEVELHFSLYHFTTVKARYDSVASKISTLRDRHNFSRGDGVWLTTSDTLMAMAEMCELTAKLEEAHESFLAKSERRAPRNVAELQREMKNAHYQMVDAAMSYSSTRAHCEELCDRVKSKSKALNVVSADVRRYFEARTKHKIAADQLRRAEAAYAATCQEARGRRGSKIDLGYAGYDVEL</sequence>
<gene>
    <name evidence="2" type="ORF">Poli38472_000424</name>
</gene>
<evidence type="ECO:0000313" key="3">
    <source>
        <dbReference type="Proteomes" id="UP000794436"/>
    </source>
</evidence>
<organism evidence="2 3">
    <name type="scientific">Pythium oligandrum</name>
    <name type="common">Mycoparasitic fungus</name>
    <dbReference type="NCBI Taxonomy" id="41045"/>
    <lineage>
        <taxon>Eukaryota</taxon>
        <taxon>Sar</taxon>
        <taxon>Stramenopiles</taxon>
        <taxon>Oomycota</taxon>
        <taxon>Peronosporomycetes</taxon>
        <taxon>Pythiales</taxon>
        <taxon>Pythiaceae</taxon>
        <taxon>Pythium</taxon>
    </lineage>
</organism>
<dbReference type="AlphaFoldDB" id="A0A8K1CBX3"/>
<name>A0A8K1CBX3_PYTOL</name>
<accession>A0A8K1CBX3</accession>
<feature type="region of interest" description="Disordered" evidence="1">
    <location>
        <begin position="14"/>
        <end position="93"/>
    </location>
</feature>
<protein>
    <submittedName>
        <fullName evidence="2">Uncharacterized protein</fullName>
    </submittedName>
</protein>